<proteinExistence type="predicted"/>
<feature type="non-terminal residue" evidence="1">
    <location>
        <position position="1"/>
    </location>
</feature>
<evidence type="ECO:0000313" key="1">
    <source>
        <dbReference type="EMBL" id="KAH9316187.1"/>
    </source>
</evidence>
<name>A0AA38G4Q2_TAXCH</name>
<comment type="caution">
    <text evidence="1">The sequence shown here is derived from an EMBL/GenBank/DDBJ whole genome shotgun (WGS) entry which is preliminary data.</text>
</comment>
<keyword evidence="2" id="KW-1185">Reference proteome</keyword>
<dbReference type="AlphaFoldDB" id="A0AA38G4Q2"/>
<dbReference type="EMBL" id="JAHRHJ020000005">
    <property type="protein sequence ID" value="KAH9316187.1"/>
    <property type="molecule type" value="Genomic_DNA"/>
</dbReference>
<accession>A0AA38G4Q2</accession>
<reference evidence="1 2" key="1">
    <citation type="journal article" date="2021" name="Nat. Plants">
        <title>The Taxus genome provides insights into paclitaxel biosynthesis.</title>
        <authorList>
            <person name="Xiong X."/>
            <person name="Gou J."/>
            <person name="Liao Q."/>
            <person name="Li Y."/>
            <person name="Zhou Q."/>
            <person name="Bi G."/>
            <person name="Li C."/>
            <person name="Du R."/>
            <person name="Wang X."/>
            <person name="Sun T."/>
            <person name="Guo L."/>
            <person name="Liang H."/>
            <person name="Lu P."/>
            <person name="Wu Y."/>
            <person name="Zhang Z."/>
            <person name="Ro D.K."/>
            <person name="Shang Y."/>
            <person name="Huang S."/>
            <person name="Yan J."/>
        </authorList>
    </citation>
    <scope>NUCLEOTIDE SEQUENCE [LARGE SCALE GENOMIC DNA]</scope>
    <source>
        <strain evidence="1">Ta-2019</strain>
    </source>
</reference>
<gene>
    <name evidence="1" type="ORF">KI387_024814</name>
</gene>
<dbReference type="Proteomes" id="UP000824469">
    <property type="component" value="Unassembled WGS sequence"/>
</dbReference>
<protein>
    <submittedName>
        <fullName evidence="1">Uncharacterized protein</fullName>
    </submittedName>
</protein>
<feature type="non-terminal residue" evidence="1">
    <location>
        <position position="62"/>
    </location>
</feature>
<evidence type="ECO:0000313" key="2">
    <source>
        <dbReference type="Proteomes" id="UP000824469"/>
    </source>
</evidence>
<organism evidence="1 2">
    <name type="scientific">Taxus chinensis</name>
    <name type="common">Chinese yew</name>
    <name type="synonym">Taxus wallichiana var. chinensis</name>
    <dbReference type="NCBI Taxonomy" id="29808"/>
    <lineage>
        <taxon>Eukaryota</taxon>
        <taxon>Viridiplantae</taxon>
        <taxon>Streptophyta</taxon>
        <taxon>Embryophyta</taxon>
        <taxon>Tracheophyta</taxon>
        <taxon>Spermatophyta</taxon>
        <taxon>Pinopsida</taxon>
        <taxon>Pinidae</taxon>
        <taxon>Conifers II</taxon>
        <taxon>Cupressales</taxon>
        <taxon>Taxaceae</taxon>
        <taxon>Taxus</taxon>
    </lineage>
</organism>
<sequence length="62" mass="6780">ECAQSFGLGILDSLTVELKGSKDVTKLLTGVNVLGHMCTMQVPIHNEALSHFLLFLSHPYPK</sequence>